<evidence type="ECO:0000313" key="1">
    <source>
        <dbReference type="EMBL" id="SNU94176.1"/>
    </source>
</evidence>
<organism evidence="1 2">
    <name type="scientific">Megamonas hypermegale</name>
    <dbReference type="NCBI Taxonomy" id="158847"/>
    <lineage>
        <taxon>Bacteria</taxon>
        <taxon>Bacillati</taxon>
        <taxon>Bacillota</taxon>
        <taxon>Negativicutes</taxon>
        <taxon>Selenomonadales</taxon>
        <taxon>Selenomonadaceae</taxon>
        <taxon>Megamonas</taxon>
    </lineage>
</organism>
<protein>
    <recommendedName>
        <fullName evidence="3">Phage-like element PBSX protein xkdM</fullName>
    </recommendedName>
</protein>
<name>A0A239T9B3_9FIRM</name>
<evidence type="ECO:0008006" key="3">
    <source>
        <dbReference type="Google" id="ProtNLM"/>
    </source>
</evidence>
<evidence type="ECO:0000313" key="2">
    <source>
        <dbReference type="Proteomes" id="UP000215383"/>
    </source>
</evidence>
<proteinExistence type="predicted"/>
<dbReference type="GeneID" id="78506203"/>
<reference evidence="1 2" key="1">
    <citation type="submission" date="2017-06" db="EMBL/GenBank/DDBJ databases">
        <authorList>
            <consortium name="Pathogen Informatics"/>
        </authorList>
    </citation>
    <scope>NUCLEOTIDE SEQUENCE [LARGE SCALE GENOMIC DNA]</scope>
    <source>
        <strain evidence="1 2">NCTC10570</strain>
    </source>
</reference>
<gene>
    <name evidence="1" type="ORF">SAMEA4364220_00159</name>
</gene>
<dbReference type="AlphaFoldDB" id="A0A239T9B3"/>
<dbReference type="RefSeq" id="WP_027889910.1">
    <property type="nucleotide sequence ID" value="NZ_LT906446.1"/>
</dbReference>
<dbReference type="Proteomes" id="UP000215383">
    <property type="component" value="Chromosome 1"/>
</dbReference>
<keyword evidence="2" id="KW-1185">Reference proteome</keyword>
<sequence length="149" mass="17520">MIYTMTITTKDGSEVIEIGKLEEDNKDERTAITDIEINIDTIDDNVRNKSNAVLAKIKICGELKDFLTERLMKIFKWSCEYDEEKWYRTIEIEVKTSNGKVIRTYIFTDVFVVDYKEIYKADGKNAESSRFELYLTQKENNLNKIDTFN</sequence>
<accession>A0A239T9B3</accession>
<dbReference type="EMBL" id="LT906446">
    <property type="protein sequence ID" value="SNU94176.1"/>
    <property type="molecule type" value="Genomic_DNA"/>
</dbReference>